<proteinExistence type="inferred from homology"/>
<evidence type="ECO:0000313" key="7">
    <source>
        <dbReference type="Proteomes" id="UP000568664"/>
    </source>
</evidence>
<keyword evidence="4" id="KW-0804">Transcription</keyword>
<dbReference type="InterPro" id="IPR005119">
    <property type="entry name" value="LysR_subst-bd"/>
</dbReference>
<dbReference type="CDD" id="cd08422">
    <property type="entry name" value="PBP2_CrgA_like"/>
    <property type="match status" value="1"/>
</dbReference>
<keyword evidence="3" id="KW-0238">DNA-binding</keyword>
<keyword evidence="7" id="KW-1185">Reference proteome</keyword>
<dbReference type="InterPro" id="IPR000847">
    <property type="entry name" value="LysR_HTH_N"/>
</dbReference>
<gene>
    <name evidence="6" type="ORF">HII17_02305</name>
</gene>
<dbReference type="SUPFAM" id="SSF53850">
    <property type="entry name" value="Periplasmic binding protein-like II"/>
    <property type="match status" value="1"/>
</dbReference>
<evidence type="ECO:0000259" key="5">
    <source>
        <dbReference type="PROSITE" id="PS50931"/>
    </source>
</evidence>
<dbReference type="PANTHER" id="PTHR30537">
    <property type="entry name" value="HTH-TYPE TRANSCRIPTIONAL REGULATOR"/>
    <property type="match status" value="1"/>
</dbReference>
<evidence type="ECO:0000256" key="3">
    <source>
        <dbReference type="ARBA" id="ARBA00023125"/>
    </source>
</evidence>
<evidence type="ECO:0000256" key="2">
    <source>
        <dbReference type="ARBA" id="ARBA00023015"/>
    </source>
</evidence>
<dbReference type="PANTHER" id="PTHR30537:SF5">
    <property type="entry name" value="HTH-TYPE TRANSCRIPTIONAL ACTIVATOR TTDR-RELATED"/>
    <property type="match status" value="1"/>
</dbReference>
<dbReference type="InterPro" id="IPR036388">
    <property type="entry name" value="WH-like_DNA-bd_sf"/>
</dbReference>
<dbReference type="GO" id="GO:0006351">
    <property type="term" value="P:DNA-templated transcription"/>
    <property type="evidence" value="ECO:0007669"/>
    <property type="project" value="TreeGrafter"/>
</dbReference>
<dbReference type="Pfam" id="PF03466">
    <property type="entry name" value="LysR_substrate"/>
    <property type="match status" value="1"/>
</dbReference>
<comment type="similarity">
    <text evidence="1">Belongs to the LysR transcriptional regulatory family.</text>
</comment>
<dbReference type="Gene3D" id="1.10.10.10">
    <property type="entry name" value="Winged helix-like DNA-binding domain superfamily/Winged helix DNA-binding domain"/>
    <property type="match status" value="1"/>
</dbReference>
<name>A0A7Y0L9R4_9GAMM</name>
<evidence type="ECO:0000256" key="1">
    <source>
        <dbReference type="ARBA" id="ARBA00009437"/>
    </source>
</evidence>
<dbReference type="GO" id="GO:0043565">
    <property type="term" value="F:sequence-specific DNA binding"/>
    <property type="evidence" value="ECO:0007669"/>
    <property type="project" value="TreeGrafter"/>
</dbReference>
<reference evidence="6 7" key="1">
    <citation type="submission" date="2020-04" db="EMBL/GenBank/DDBJ databases">
        <title>Thalassotalea sp. M1531, isolated from the surface of marine red alga.</title>
        <authorList>
            <person name="Pang L."/>
            <person name="Lu D.-C."/>
        </authorList>
    </citation>
    <scope>NUCLEOTIDE SEQUENCE [LARGE SCALE GENOMIC DNA]</scope>
    <source>
        <strain evidence="6 7">M1531</strain>
    </source>
</reference>
<accession>A0A7Y0L9R4</accession>
<comment type="caution">
    <text evidence="6">The sequence shown here is derived from an EMBL/GenBank/DDBJ whole genome shotgun (WGS) entry which is preliminary data.</text>
</comment>
<dbReference type="Pfam" id="PF00126">
    <property type="entry name" value="HTH_1"/>
    <property type="match status" value="1"/>
</dbReference>
<dbReference type="InterPro" id="IPR036390">
    <property type="entry name" value="WH_DNA-bd_sf"/>
</dbReference>
<dbReference type="FunFam" id="1.10.10.10:FF:000001">
    <property type="entry name" value="LysR family transcriptional regulator"/>
    <property type="match status" value="1"/>
</dbReference>
<organism evidence="6 7">
    <name type="scientific">Thalassotalea algicola</name>
    <dbReference type="NCBI Taxonomy" id="2716224"/>
    <lineage>
        <taxon>Bacteria</taxon>
        <taxon>Pseudomonadati</taxon>
        <taxon>Pseudomonadota</taxon>
        <taxon>Gammaproteobacteria</taxon>
        <taxon>Alteromonadales</taxon>
        <taxon>Colwelliaceae</taxon>
        <taxon>Thalassotalea</taxon>
    </lineage>
</organism>
<dbReference type="EMBL" id="JABBXH010000001">
    <property type="protein sequence ID" value="NMP30382.1"/>
    <property type="molecule type" value="Genomic_DNA"/>
</dbReference>
<sequence>MSLEHMRLFAEVVRNGSYTKAADSLGVSKGYLSKQIRFLEQELGKSLLVRNTRMMRLTSAGETLYQEAIKLTNFWQQTKSLLDASEEELAGKVKCTAPMGIARYVLWPLFNALMTKQPELNVTIDSGNTTHNLIADDFDFAVRLTNTPPEDMIARKLVKVNYICCATPDFIAKFGAPSSPLALPDKQCVVLPHWNEWHFTVSGKLERVKPNGRFIASDNDLLKEACLASLGIARLPDYMVSKEIVCGELVNLFQSVQGDSRDLYLIYPQLSARPKRVAMCLSAIEQAFKAQH</sequence>
<dbReference type="SUPFAM" id="SSF46785">
    <property type="entry name" value="Winged helix' DNA-binding domain"/>
    <property type="match status" value="1"/>
</dbReference>
<dbReference type="PROSITE" id="PS50931">
    <property type="entry name" value="HTH_LYSR"/>
    <property type="match status" value="1"/>
</dbReference>
<dbReference type="Gene3D" id="3.40.190.290">
    <property type="match status" value="1"/>
</dbReference>
<keyword evidence="2" id="KW-0805">Transcription regulation</keyword>
<evidence type="ECO:0000256" key="4">
    <source>
        <dbReference type="ARBA" id="ARBA00023163"/>
    </source>
</evidence>
<protein>
    <submittedName>
        <fullName evidence="6">LysR family transcriptional regulator</fullName>
    </submittedName>
</protein>
<dbReference type="RefSeq" id="WP_169073699.1">
    <property type="nucleotide sequence ID" value="NZ_JABBXH010000001.1"/>
</dbReference>
<evidence type="ECO:0000313" key="6">
    <source>
        <dbReference type="EMBL" id="NMP30382.1"/>
    </source>
</evidence>
<feature type="domain" description="HTH lysR-type" evidence="5">
    <location>
        <begin position="1"/>
        <end position="58"/>
    </location>
</feature>
<dbReference type="InterPro" id="IPR058163">
    <property type="entry name" value="LysR-type_TF_proteobact-type"/>
</dbReference>
<dbReference type="GO" id="GO:0003700">
    <property type="term" value="F:DNA-binding transcription factor activity"/>
    <property type="evidence" value="ECO:0007669"/>
    <property type="project" value="InterPro"/>
</dbReference>
<dbReference type="AlphaFoldDB" id="A0A7Y0L9R4"/>
<dbReference type="Proteomes" id="UP000568664">
    <property type="component" value="Unassembled WGS sequence"/>
</dbReference>